<feature type="transmembrane region" description="Helical" evidence="9">
    <location>
        <begin position="62"/>
        <end position="86"/>
    </location>
</feature>
<evidence type="ECO:0000256" key="5">
    <source>
        <dbReference type="ARBA" id="ARBA00022989"/>
    </source>
</evidence>
<feature type="domain" description="BRICHOS" evidence="10">
    <location>
        <begin position="157"/>
        <end position="252"/>
    </location>
</feature>
<dbReference type="PANTHER" id="PTHR10962">
    <property type="entry name" value="INTEGRAL TRANSMEMBRANE PROTEIN 2"/>
    <property type="match status" value="1"/>
</dbReference>
<comment type="subcellular location">
    <subcellularLocation>
        <location evidence="1 9">Membrane</location>
        <topology evidence="1 9">Single-pass type II membrane protein</topology>
    </subcellularLocation>
</comment>
<gene>
    <name evidence="11" type="ORF">g.5784</name>
</gene>
<dbReference type="GO" id="GO:0001540">
    <property type="term" value="F:amyloid-beta binding"/>
    <property type="evidence" value="ECO:0007669"/>
    <property type="project" value="TreeGrafter"/>
</dbReference>
<evidence type="ECO:0000256" key="3">
    <source>
        <dbReference type="ARBA" id="ARBA00022692"/>
    </source>
</evidence>
<sequence>MTVITKPISEKKIDKLDQPLVVAECLPNQDVEGGVEMGGDSLPPQDPRYLVLRARARRASSVTTACLLLMALLVMCCGVLGGFYMYKQFAHSQMHRLRGWCRIPYGQGEQGALFGDYGKFIPEFPEIRDSKAEQFMSEEFDIDGDSDSYEKIFVPTFDGGRSSRFIHDFNANKTGIIDVEARRCFVMPLNRSQVLPPRDLIDLVHKMWQGYYDVDTETVKETMRVVLPPISTPRTVGVYIERECVGFPIYKLEKIVSGVFKRSIAEAPVTFTHFSGKYLKLSIVNEEELKSYELEHSQT</sequence>
<reference evidence="11" key="1">
    <citation type="submission" date="2015-11" db="EMBL/GenBank/DDBJ databases">
        <title>De novo transcriptome assembly of four potential Pierce s Disease insect vectors from Arizona vineyards.</title>
        <authorList>
            <person name="Tassone E.E."/>
        </authorList>
    </citation>
    <scope>NUCLEOTIDE SEQUENCE</scope>
</reference>
<dbReference type="InterPro" id="IPR040145">
    <property type="entry name" value="ITM2"/>
</dbReference>
<keyword evidence="9" id="KW-1003">Cell membrane</keyword>
<dbReference type="PANTHER" id="PTHR10962:SF1">
    <property type="entry name" value="INTEGRAL MEMBRANE PROTEIN 2"/>
    <property type="match status" value="1"/>
</dbReference>
<dbReference type="GO" id="GO:0042985">
    <property type="term" value="P:negative regulation of amyloid precursor protein biosynthetic process"/>
    <property type="evidence" value="ECO:0007669"/>
    <property type="project" value="TreeGrafter"/>
</dbReference>
<evidence type="ECO:0000259" key="10">
    <source>
        <dbReference type="PROSITE" id="PS50869"/>
    </source>
</evidence>
<dbReference type="Pfam" id="PF04089">
    <property type="entry name" value="BRICHOS"/>
    <property type="match status" value="1"/>
</dbReference>
<name>A0A1B6KCJ5_9HEMI</name>
<proteinExistence type="inferred from homology"/>
<evidence type="ECO:0000256" key="6">
    <source>
        <dbReference type="ARBA" id="ARBA00023136"/>
    </source>
</evidence>
<evidence type="ECO:0000256" key="9">
    <source>
        <dbReference type="RuleBase" id="RU367061"/>
    </source>
</evidence>
<evidence type="ECO:0000313" key="11">
    <source>
        <dbReference type="EMBL" id="JAT08914.1"/>
    </source>
</evidence>
<dbReference type="AlphaFoldDB" id="A0A1B6KCJ5"/>
<keyword evidence="3 9" id="KW-0812">Transmembrane</keyword>
<evidence type="ECO:0000256" key="1">
    <source>
        <dbReference type="ARBA" id="ARBA00004606"/>
    </source>
</evidence>
<organism evidence="11">
    <name type="scientific">Graphocephala atropunctata</name>
    <dbReference type="NCBI Taxonomy" id="36148"/>
    <lineage>
        <taxon>Eukaryota</taxon>
        <taxon>Metazoa</taxon>
        <taxon>Ecdysozoa</taxon>
        <taxon>Arthropoda</taxon>
        <taxon>Hexapoda</taxon>
        <taxon>Insecta</taxon>
        <taxon>Pterygota</taxon>
        <taxon>Neoptera</taxon>
        <taxon>Paraneoptera</taxon>
        <taxon>Hemiptera</taxon>
        <taxon>Auchenorrhyncha</taxon>
        <taxon>Membracoidea</taxon>
        <taxon>Cicadellidae</taxon>
        <taxon>Cicadellinae</taxon>
        <taxon>Cicadellini</taxon>
        <taxon>Graphocephala</taxon>
    </lineage>
</organism>
<evidence type="ECO:0000256" key="8">
    <source>
        <dbReference type="ARBA" id="ARBA00023180"/>
    </source>
</evidence>
<dbReference type="EMBL" id="GEBQ01031063">
    <property type="protein sequence ID" value="JAT08914.1"/>
    <property type="molecule type" value="Transcribed_RNA"/>
</dbReference>
<dbReference type="InterPro" id="IPR007084">
    <property type="entry name" value="BRICHOS_dom"/>
</dbReference>
<dbReference type="GO" id="GO:0070062">
    <property type="term" value="C:extracellular exosome"/>
    <property type="evidence" value="ECO:0007669"/>
    <property type="project" value="TreeGrafter"/>
</dbReference>
<keyword evidence="5 9" id="KW-1133">Transmembrane helix</keyword>
<keyword evidence="4 9" id="KW-0735">Signal-anchor</keyword>
<evidence type="ECO:0000256" key="7">
    <source>
        <dbReference type="ARBA" id="ARBA00023157"/>
    </source>
</evidence>
<keyword evidence="6 9" id="KW-0472">Membrane</keyword>
<keyword evidence="7" id="KW-1015">Disulfide bond</keyword>
<keyword evidence="8" id="KW-0325">Glycoprotein</keyword>
<dbReference type="SMART" id="SM01039">
    <property type="entry name" value="BRICHOS"/>
    <property type="match status" value="1"/>
</dbReference>
<dbReference type="PROSITE" id="PS50869">
    <property type="entry name" value="BRICHOS"/>
    <property type="match status" value="1"/>
</dbReference>
<accession>A0A1B6KCJ5</accession>
<protein>
    <recommendedName>
        <fullName evidence="9">Integral membrane protein 2</fullName>
    </recommendedName>
</protein>
<comment type="similarity">
    <text evidence="2 9">Belongs to the ITM2 family.</text>
</comment>
<dbReference type="GO" id="GO:0005794">
    <property type="term" value="C:Golgi apparatus"/>
    <property type="evidence" value="ECO:0007669"/>
    <property type="project" value="TreeGrafter"/>
</dbReference>
<dbReference type="GO" id="GO:0005886">
    <property type="term" value="C:plasma membrane"/>
    <property type="evidence" value="ECO:0007669"/>
    <property type="project" value="UniProtKB-UniRule"/>
</dbReference>
<evidence type="ECO:0000256" key="4">
    <source>
        <dbReference type="ARBA" id="ARBA00022968"/>
    </source>
</evidence>
<evidence type="ECO:0000256" key="2">
    <source>
        <dbReference type="ARBA" id="ARBA00006794"/>
    </source>
</evidence>